<proteinExistence type="predicted"/>
<dbReference type="AlphaFoldDB" id="A0A9W9ZBV8"/>
<reference evidence="2" key="1">
    <citation type="submission" date="2023-01" db="EMBL/GenBank/DDBJ databases">
        <title>Genome assembly of the deep-sea coral Lophelia pertusa.</title>
        <authorList>
            <person name="Herrera S."/>
            <person name="Cordes E."/>
        </authorList>
    </citation>
    <scope>NUCLEOTIDE SEQUENCE</scope>
    <source>
        <strain evidence="2">USNM1676648</strain>
        <tissue evidence="2">Polyp</tissue>
    </source>
</reference>
<feature type="compositionally biased region" description="Polar residues" evidence="1">
    <location>
        <begin position="114"/>
        <end position="123"/>
    </location>
</feature>
<dbReference type="Gene3D" id="3.40.50.300">
    <property type="entry name" value="P-loop containing nucleotide triphosphate hydrolases"/>
    <property type="match status" value="1"/>
</dbReference>
<dbReference type="PANTHER" id="PTHR46844:SF1">
    <property type="entry name" value="SLR5058 PROTEIN"/>
    <property type="match status" value="1"/>
</dbReference>
<gene>
    <name evidence="2" type="ORF">OS493_021921</name>
</gene>
<feature type="region of interest" description="Disordered" evidence="1">
    <location>
        <begin position="113"/>
        <end position="185"/>
    </location>
</feature>
<dbReference type="Proteomes" id="UP001163046">
    <property type="component" value="Unassembled WGS sequence"/>
</dbReference>
<organism evidence="2 3">
    <name type="scientific">Desmophyllum pertusum</name>
    <dbReference type="NCBI Taxonomy" id="174260"/>
    <lineage>
        <taxon>Eukaryota</taxon>
        <taxon>Metazoa</taxon>
        <taxon>Cnidaria</taxon>
        <taxon>Anthozoa</taxon>
        <taxon>Hexacorallia</taxon>
        <taxon>Scleractinia</taxon>
        <taxon>Caryophylliina</taxon>
        <taxon>Caryophylliidae</taxon>
        <taxon>Desmophyllum</taxon>
    </lineage>
</organism>
<dbReference type="OrthoDB" id="5990045at2759"/>
<accession>A0A9W9ZBV8</accession>
<evidence type="ECO:0000256" key="1">
    <source>
        <dbReference type="SAM" id="MobiDB-lite"/>
    </source>
</evidence>
<evidence type="ECO:0000313" key="2">
    <source>
        <dbReference type="EMBL" id="KAJ7378621.1"/>
    </source>
</evidence>
<feature type="region of interest" description="Disordered" evidence="1">
    <location>
        <begin position="1"/>
        <end position="24"/>
    </location>
</feature>
<dbReference type="PANTHER" id="PTHR46844">
    <property type="entry name" value="SLR5058 PROTEIN"/>
    <property type="match status" value="1"/>
</dbReference>
<protein>
    <submittedName>
        <fullName evidence="2">Uncharacterized protein</fullName>
    </submittedName>
</protein>
<keyword evidence="3" id="KW-1185">Reference proteome</keyword>
<feature type="compositionally biased region" description="Polar residues" evidence="1">
    <location>
        <begin position="1"/>
        <end position="22"/>
    </location>
</feature>
<feature type="compositionally biased region" description="Basic and acidic residues" evidence="1">
    <location>
        <begin position="157"/>
        <end position="172"/>
    </location>
</feature>
<dbReference type="InterPro" id="IPR027417">
    <property type="entry name" value="P-loop_NTPase"/>
</dbReference>
<comment type="caution">
    <text evidence="2">The sequence shown here is derived from an EMBL/GenBank/DDBJ whole genome shotgun (WGS) entry which is preliminary data.</text>
</comment>
<dbReference type="EMBL" id="MU826364">
    <property type="protein sequence ID" value="KAJ7378621.1"/>
    <property type="molecule type" value="Genomic_DNA"/>
</dbReference>
<evidence type="ECO:0000313" key="3">
    <source>
        <dbReference type="Proteomes" id="UP001163046"/>
    </source>
</evidence>
<sequence>MSNQDQSDLQQLRSNAADTAQTLRFKRGHPVSPAFTCTSKGDENVTVVRKKKGQRLVFDPSPLEPCQIQPPLSADHYPQVQSAEVFMSGFKMSKGVCNKTLLPVMSRPLKETSFDSIASTSQEGLEEEDPSSLESRPTSTEKDKSPSYLVDTQPSKRLREELTDHGHHEGSSESRPIVSVKGKRPSCHVGTQITDHHEGHGLAVVVKILKDEYNRQSLLKPLFWENTIQLPLEDVYTRLKIVSRRKRDFRLESDEVNMYDIFKDKDDIIGLVEGSPGIGKTTFCLKIAYDWAKEKFRRSISSLNLHLCYC</sequence>
<name>A0A9W9ZBV8_9CNID</name>